<comment type="caution">
    <text evidence="2">The sequence shown here is derived from an EMBL/GenBank/DDBJ whole genome shotgun (WGS) entry which is preliminary data.</text>
</comment>
<evidence type="ECO:0008006" key="4">
    <source>
        <dbReference type="Google" id="ProtNLM"/>
    </source>
</evidence>
<keyword evidence="1" id="KW-1133">Transmembrane helix</keyword>
<evidence type="ECO:0000313" key="3">
    <source>
        <dbReference type="Proteomes" id="UP000013070"/>
    </source>
</evidence>
<dbReference type="AlphaFoldDB" id="N8VDA0"/>
<feature type="transmembrane region" description="Helical" evidence="1">
    <location>
        <begin position="6"/>
        <end position="21"/>
    </location>
</feature>
<keyword evidence="3" id="KW-1185">Reference proteome</keyword>
<dbReference type="HOGENOM" id="CLU_184197_0_0_6"/>
<organism evidence="2 3">
    <name type="scientific">Acinetobacter variabilis</name>
    <dbReference type="NCBI Taxonomy" id="70346"/>
    <lineage>
        <taxon>Bacteria</taxon>
        <taxon>Pseudomonadati</taxon>
        <taxon>Pseudomonadota</taxon>
        <taxon>Gammaproteobacteria</taxon>
        <taxon>Moraxellales</taxon>
        <taxon>Moraxellaceae</taxon>
        <taxon>Acinetobacter</taxon>
    </lineage>
</organism>
<feature type="transmembrane region" description="Helical" evidence="1">
    <location>
        <begin position="64"/>
        <end position="84"/>
    </location>
</feature>
<keyword evidence="1" id="KW-0812">Transmembrane</keyword>
<dbReference type="eggNOG" id="ENOG5032N5C">
    <property type="taxonomic scope" value="Bacteria"/>
</dbReference>
<keyword evidence="1" id="KW-0472">Membrane</keyword>
<name>N8VDA0_9GAMM</name>
<reference evidence="2 3" key="1">
    <citation type="submission" date="2013-02" db="EMBL/GenBank/DDBJ databases">
        <title>The Genome Sequence of Acinetobacter sp. NIPH 899.</title>
        <authorList>
            <consortium name="The Broad Institute Genome Sequencing Platform"/>
            <consortium name="The Broad Institute Genome Sequencing Center for Infectious Disease"/>
            <person name="Cerqueira G."/>
            <person name="Feldgarden M."/>
            <person name="Courvalin P."/>
            <person name="Perichon B."/>
            <person name="Grillot-Courvalin C."/>
            <person name="Clermont D."/>
            <person name="Rocha E."/>
            <person name="Yoon E.-J."/>
            <person name="Nemec A."/>
            <person name="Walker B."/>
            <person name="Young S.K."/>
            <person name="Zeng Q."/>
            <person name="Gargeya S."/>
            <person name="Fitzgerald M."/>
            <person name="Haas B."/>
            <person name="Abouelleil A."/>
            <person name="Alvarado L."/>
            <person name="Arachchi H.M."/>
            <person name="Berlin A.M."/>
            <person name="Chapman S.B."/>
            <person name="Dewar J."/>
            <person name="Goldberg J."/>
            <person name="Griggs A."/>
            <person name="Gujja S."/>
            <person name="Hansen M."/>
            <person name="Howarth C."/>
            <person name="Imamovic A."/>
            <person name="Larimer J."/>
            <person name="McCowan C."/>
            <person name="Murphy C."/>
            <person name="Neiman D."/>
            <person name="Pearson M."/>
            <person name="Priest M."/>
            <person name="Roberts A."/>
            <person name="Saif S."/>
            <person name="Shea T."/>
            <person name="Sisk P."/>
            <person name="Sykes S."/>
            <person name="Wortman J."/>
            <person name="Nusbaum C."/>
            <person name="Birren B."/>
        </authorList>
    </citation>
    <scope>NUCLEOTIDE SEQUENCE [LARGE SCALE GENOMIC DNA]</scope>
    <source>
        <strain evidence="2 3">NIPH 899</strain>
    </source>
</reference>
<protein>
    <recommendedName>
        <fullName evidence="4">DUF1634 domain-containing protein</fullName>
    </recommendedName>
</protein>
<sequence length="94" mass="10925">MIWMAIVGLIWMACFGFYAVSEKQILKTRQSRYSFLVSYPVIVKLISGSLLLLVLSLLRTQFSNSISFMALWVFISPIVFIFILKMNNLKQRKI</sequence>
<accession>N8VDA0</accession>
<feature type="transmembrane region" description="Helical" evidence="1">
    <location>
        <begin position="33"/>
        <end position="58"/>
    </location>
</feature>
<dbReference type="EMBL" id="APPE01000075">
    <property type="protein sequence ID" value="ENU97921.1"/>
    <property type="molecule type" value="Genomic_DNA"/>
</dbReference>
<dbReference type="Proteomes" id="UP000013070">
    <property type="component" value="Unassembled WGS sequence"/>
</dbReference>
<proteinExistence type="predicted"/>
<gene>
    <name evidence="2" type="ORF">F969_03155</name>
</gene>
<evidence type="ECO:0000313" key="2">
    <source>
        <dbReference type="EMBL" id="ENU97921.1"/>
    </source>
</evidence>
<evidence type="ECO:0000256" key="1">
    <source>
        <dbReference type="SAM" id="Phobius"/>
    </source>
</evidence>